<dbReference type="InterPro" id="IPR024654">
    <property type="entry name" value="Calcineurin-like_PHP_lpxH"/>
</dbReference>
<dbReference type="EC" id="3.1.4.-" evidence="2"/>
<dbReference type="NCBIfam" id="TIGR00040">
    <property type="entry name" value="yfcE"/>
    <property type="match status" value="1"/>
</dbReference>
<dbReference type="GO" id="GO:0016787">
    <property type="term" value="F:hydrolase activity"/>
    <property type="evidence" value="ECO:0007669"/>
    <property type="project" value="UniProtKB-UniRule"/>
</dbReference>
<evidence type="ECO:0000259" key="3">
    <source>
        <dbReference type="Pfam" id="PF12850"/>
    </source>
</evidence>
<comment type="caution">
    <text evidence="4">The sequence shown here is derived from an EMBL/GenBank/DDBJ whole genome shotgun (WGS) entry which is preliminary data.</text>
</comment>
<dbReference type="STRING" id="1234409.C683_0220"/>
<dbReference type="Pfam" id="PF12850">
    <property type="entry name" value="Metallophos_2"/>
    <property type="match status" value="1"/>
</dbReference>
<keyword evidence="2" id="KW-0479">Metal-binding</keyword>
<dbReference type="CDD" id="cd00841">
    <property type="entry name" value="MPP_YfcE"/>
    <property type="match status" value="1"/>
</dbReference>
<dbReference type="PANTHER" id="PTHR11124">
    <property type="entry name" value="VACUOLAR SORTING PROTEIN VPS29"/>
    <property type="match status" value="1"/>
</dbReference>
<keyword evidence="5" id="KW-1185">Reference proteome</keyword>
<dbReference type="EMBL" id="AMYT01000008">
    <property type="protein sequence ID" value="EKU27755.1"/>
    <property type="molecule type" value="Genomic_DNA"/>
</dbReference>
<dbReference type="Gene3D" id="3.60.21.10">
    <property type="match status" value="1"/>
</dbReference>
<dbReference type="InterPro" id="IPR000979">
    <property type="entry name" value="Phosphodiesterase_MJ0936/Vps29"/>
</dbReference>
<evidence type="ECO:0000256" key="2">
    <source>
        <dbReference type="RuleBase" id="RU362039"/>
    </source>
</evidence>
<dbReference type="AlphaFoldDB" id="K8ZA07"/>
<gene>
    <name evidence="4" type="ORF">C683_0220</name>
</gene>
<dbReference type="eggNOG" id="COG0622">
    <property type="taxonomic scope" value="Bacteria"/>
</dbReference>
<dbReference type="GO" id="GO:0046872">
    <property type="term" value="F:metal ion binding"/>
    <property type="evidence" value="ECO:0007669"/>
    <property type="project" value="UniProtKB-KW"/>
</dbReference>
<accession>K8ZA07</accession>
<sequence length="174" mass="19663">MKLLLMSDTHGQTKRLEQAIQRHEKEVDLILHAGDSELEDQDPIFKKIMAVAGNCDFPSEQKPKERIIEKEGETIFLGHGHQAQVNFGLLSLDLLAAEKGAQIVVYGHTHVPFVQYAEESDRLIINPGSLEFPRNLPPKASYAIVETTPEQHKISWYSASGEEKQTLTYTRKNK</sequence>
<evidence type="ECO:0000256" key="1">
    <source>
        <dbReference type="ARBA" id="ARBA00008950"/>
    </source>
</evidence>
<evidence type="ECO:0000313" key="4">
    <source>
        <dbReference type="EMBL" id="EKU27755.1"/>
    </source>
</evidence>
<name>K8ZA07_9ENTE</name>
<proteinExistence type="inferred from homology"/>
<reference evidence="4 5" key="1">
    <citation type="journal article" date="2013" name="Genome Announc.">
        <title>Draft Genome Sequence of Catellicoccus marimammalium, a Novel Species Commonly Found in Gull Feces.</title>
        <authorList>
            <person name="Weigand M.R."/>
            <person name="Ryu H."/>
            <person name="Bozcek L."/>
            <person name="Konstantinidis K.T."/>
            <person name="Santo Domingo J.W."/>
        </authorList>
    </citation>
    <scope>NUCLEOTIDE SEQUENCE [LARGE SCALE GENOMIC DNA]</scope>
    <source>
        <strain evidence="4 5">M35/04/3</strain>
    </source>
</reference>
<evidence type="ECO:0000313" key="5">
    <source>
        <dbReference type="Proteomes" id="UP000016057"/>
    </source>
</evidence>
<dbReference type="InterPro" id="IPR041802">
    <property type="entry name" value="MPP_YfcE"/>
</dbReference>
<comment type="cofactor">
    <cofactor evidence="2">
        <name>a divalent metal cation</name>
        <dbReference type="ChEBI" id="CHEBI:60240"/>
    </cofactor>
</comment>
<feature type="domain" description="Calcineurin-like phosphoesterase" evidence="3">
    <location>
        <begin position="1"/>
        <end position="148"/>
    </location>
</feature>
<organism evidence="4 5">
    <name type="scientific">Catellicoccus marimammalium M35/04/3</name>
    <dbReference type="NCBI Taxonomy" id="1234409"/>
    <lineage>
        <taxon>Bacteria</taxon>
        <taxon>Bacillati</taxon>
        <taxon>Bacillota</taxon>
        <taxon>Bacilli</taxon>
        <taxon>Lactobacillales</taxon>
        <taxon>Enterococcaceae</taxon>
        <taxon>Catellicoccus</taxon>
    </lineage>
</organism>
<dbReference type="SUPFAM" id="SSF56300">
    <property type="entry name" value="Metallo-dependent phosphatases"/>
    <property type="match status" value="1"/>
</dbReference>
<dbReference type="RefSeq" id="WP_009488494.1">
    <property type="nucleotide sequence ID" value="NZ_AMYT01000008.1"/>
</dbReference>
<comment type="similarity">
    <text evidence="1 2">Belongs to the metallophosphoesterase superfamily. YfcE family.</text>
</comment>
<dbReference type="PATRIC" id="fig|1234409.3.peg.191"/>
<dbReference type="OrthoDB" id="9800565at2"/>
<dbReference type="InterPro" id="IPR029052">
    <property type="entry name" value="Metallo-depent_PP-like"/>
</dbReference>
<dbReference type="Proteomes" id="UP000016057">
    <property type="component" value="Unassembled WGS sequence"/>
</dbReference>
<protein>
    <recommendedName>
        <fullName evidence="2">Phosphoesterase</fullName>
        <ecNumber evidence="2">3.1.4.-</ecNumber>
    </recommendedName>
</protein>